<evidence type="ECO:0000313" key="15">
    <source>
        <dbReference type="Proteomes" id="UP000177177"/>
    </source>
</evidence>
<keyword evidence="3 11" id="KW-0548">Nucleotidyltransferase</keyword>
<dbReference type="PRINTS" id="PR00868">
    <property type="entry name" value="DNAPOLI"/>
</dbReference>
<evidence type="ECO:0000256" key="1">
    <source>
        <dbReference type="ARBA" id="ARBA00007705"/>
    </source>
</evidence>
<dbReference type="InterPro" id="IPR002298">
    <property type="entry name" value="DNA_polymerase_A"/>
</dbReference>
<keyword evidence="2 11" id="KW-0808">Transferase</keyword>
<feature type="domain" description="DNA-directed DNA polymerase family A palm" evidence="13">
    <location>
        <begin position="644"/>
        <end position="853"/>
    </location>
</feature>
<dbReference type="InterPro" id="IPR020046">
    <property type="entry name" value="5-3_exonucl_a-hlix_arch_N"/>
</dbReference>
<keyword evidence="11" id="KW-0378">Hydrolase</keyword>
<dbReference type="GO" id="GO:0008409">
    <property type="term" value="F:5'-3' exonuclease activity"/>
    <property type="evidence" value="ECO:0007669"/>
    <property type="project" value="UniProtKB-UniRule"/>
</dbReference>
<dbReference type="InterPro" id="IPR012337">
    <property type="entry name" value="RNaseH-like_sf"/>
</dbReference>
<dbReference type="SUPFAM" id="SSF53098">
    <property type="entry name" value="Ribonuclease H-like"/>
    <property type="match status" value="1"/>
</dbReference>
<dbReference type="CDD" id="cd06140">
    <property type="entry name" value="DNA_polA_I_Bacillus_like_exo"/>
    <property type="match status" value="1"/>
</dbReference>
<evidence type="ECO:0000256" key="10">
    <source>
        <dbReference type="NCBIfam" id="TIGR00593"/>
    </source>
</evidence>
<dbReference type="SMART" id="SM00475">
    <property type="entry name" value="53EXOc"/>
    <property type="match status" value="1"/>
</dbReference>
<organism evidence="14 15">
    <name type="scientific">Candidatus Sungbacteria bacterium RIFCSPHIGHO2_02_FULL_53_17</name>
    <dbReference type="NCBI Taxonomy" id="1802275"/>
    <lineage>
        <taxon>Bacteria</taxon>
        <taxon>Candidatus Sungiibacteriota</taxon>
    </lineage>
</organism>
<sequence length="891" mass="98651">MKKLILIDSHAIIHRAYHALPLLTGPGGEPLHAVYGFTSILMRILKELKPDYIAAAFDLPGPTFRHVAYERYKAQRPGTPNDLASQFGRVREVLEAFRISVFLKEGYEADDIVGTIVERMKKEKNIETIIVTGDMDALQLVGPRVKVYAMRKGISDTVIYDAAAVEERYGFPPARVIDYKGMKGDPSDNIAGVKGIGEKTASELIKRFGSIDGIYKALKKKDVKVSTSVAQRLREGEEDARLSRELATIRLDVPITFALEDLAWRGSAGNGEIRELLAKFGFASLIKRLDVPLPVLPDIAQHGTHGTMSPMRHATEQAVTSTVGPCAASLFSETPRIDSSAKWDAFVRAEKDHTIGLVRDGAALYIVGEESGQAHEITLPILRTPAARKFFEGNKNIAAYDAKALIRLFREHGIQLPDVSFDILLAAYLAHLPTRDFSYAGIVSRERGEMIAGVSAGLPYFFTVSRSLEEKLKQGNLRRIFDDIEIPLAPILARMEDRGILLDRAFLRNLGEKTGKEIKGLIKYISTAAGEEFNINSPSQLSRVLFKKLNISAHGLRKTDKGGVTSTRESELVKLRAEHPIIEHLLRYRELSKLKSTYIDVLPELADPATGRVHTTFNQTGAATGRLSSVNPNLQNIPVMSETGREIRKAFIAKGGFSLVSFDYSQIELRVAAHMAEDEKMIAAFRKGMDIHTITAAEIYKASPAAVTPALRRAAKTLNFGVLYGMGPNALAESAGMDKEEAKKFIREYFREFSGIREFIERTKQFARERGYVETLFGRRRYIPEILSSNPRARAEAERMAVNMPIQGTATGDIIKMALIAVDGWIRKEGLEQDIAMLLQVHDELVFEIKKEKLATAHPAIKKIMESAASLSVPLVVDAKAGPNWGEQTAC</sequence>
<dbReference type="GO" id="GO:0003887">
    <property type="term" value="F:DNA-directed DNA polymerase activity"/>
    <property type="evidence" value="ECO:0007669"/>
    <property type="project" value="UniProtKB-UniRule"/>
</dbReference>
<protein>
    <recommendedName>
        <fullName evidence="10 11">DNA polymerase I</fullName>
        <ecNumber evidence="10 11">2.7.7.7</ecNumber>
    </recommendedName>
</protein>
<dbReference type="InterPro" id="IPR036279">
    <property type="entry name" value="5-3_exonuclease_C_sf"/>
</dbReference>
<dbReference type="Gene3D" id="1.20.1060.10">
    <property type="entry name" value="Taq DNA Polymerase, Chain T, domain 4"/>
    <property type="match status" value="1"/>
</dbReference>
<dbReference type="InterPro" id="IPR019760">
    <property type="entry name" value="DNA-dir_DNA_pol_A_CS"/>
</dbReference>
<keyword evidence="5 11" id="KW-0227">DNA damage</keyword>
<reference evidence="14 15" key="1">
    <citation type="journal article" date="2016" name="Nat. Commun.">
        <title>Thousands of microbial genomes shed light on interconnected biogeochemical processes in an aquifer system.</title>
        <authorList>
            <person name="Anantharaman K."/>
            <person name="Brown C.T."/>
            <person name="Hug L.A."/>
            <person name="Sharon I."/>
            <person name="Castelle C.J."/>
            <person name="Probst A.J."/>
            <person name="Thomas B.C."/>
            <person name="Singh A."/>
            <person name="Wilkins M.J."/>
            <person name="Karaoz U."/>
            <person name="Brodie E.L."/>
            <person name="Williams K.H."/>
            <person name="Hubbard S.S."/>
            <person name="Banfield J.F."/>
        </authorList>
    </citation>
    <scope>NUCLEOTIDE SEQUENCE [LARGE SCALE GENOMIC DNA]</scope>
</reference>
<keyword evidence="11" id="KW-0540">Nuclease</keyword>
<keyword evidence="8 11" id="KW-0234">DNA repair</keyword>
<proteinExistence type="inferred from homology"/>
<keyword evidence="6 11" id="KW-0239">DNA-directed DNA polymerase</keyword>
<dbReference type="Gene3D" id="1.10.150.20">
    <property type="entry name" value="5' to 3' exonuclease, C-terminal subdomain"/>
    <property type="match status" value="2"/>
</dbReference>
<dbReference type="Proteomes" id="UP000177177">
    <property type="component" value="Unassembled WGS sequence"/>
</dbReference>
<keyword evidence="4 11" id="KW-0235">DNA replication</keyword>
<evidence type="ECO:0000256" key="5">
    <source>
        <dbReference type="ARBA" id="ARBA00022763"/>
    </source>
</evidence>
<dbReference type="SUPFAM" id="SSF56672">
    <property type="entry name" value="DNA/RNA polymerases"/>
    <property type="match status" value="1"/>
</dbReference>
<keyword evidence="11" id="KW-0269">Exonuclease</keyword>
<dbReference type="Gene3D" id="3.40.50.1010">
    <property type="entry name" value="5'-nuclease"/>
    <property type="match status" value="1"/>
</dbReference>
<comment type="similarity">
    <text evidence="1 11">Belongs to the DNA polymerase type-A family.</text>
</comment>
<evidence type="ECO:0000256" key="9">
    <source>
        <dbReference type="ARBA" id="ARBA00049244"/>
    </source>
</evidence>
<dbReference type="InterPro" id="IPR008918">
    <property type="entry name" value="HhH2"/>
</dbReference>
<evidence type="ECO:0000259" key="13">
    <source>
        <dbReference type="SMART" id="SM00482"/>
    </source>
</evidence>
<evidence type="ECO:0000256" key="6">
    <source>
        <dbReference type="ARBA" id="ARBA00022932"/>
    </source>
</evidence>
<dbReference type="SUPFAM" id="SSF47807">
    <property type="entry name" value="5' to 3' exonuclease, C-terminal subdomain"/>
    <property type="match status" value="1"/>
</dbReference>
<dbReference type="CDD" id="cd08637">
    <property type="entry name" value="DNA_pol_A_pol_I_C"/>
    <property type="match status" value="1"/>
</dbReference>
<dbReference type="Gene3D" id="3.30.420.10">
    <property type="entry name" value="Ribonuclease H-like superfamily/Ribonuclease H"/>
    <property type="match status" value="1"/>
</dbReference>
<dbReference type="GO" id="GO:0003677">
    <property type="term" value="F:DNA binding"/>
    <property type="evidence" value="ECO:0007669"/>
    <property type="project" value="UniProtKB-UniRule"/>
</dbReference>
<dbReference type="CDD" id="cd09898">
    <property type="entry name" value="H3TH_53EXO"/>
    <property type="match status" value="1"/>
</dbReference>
<dbReference type="InterPro" id="IPR029060">
    <property type="entry name" value="PIN-like_dom_sf"/>
</dbReference>
<dbReference type="Pfam" id="PF02739">
    <property type="entry name" value="5_3_exonuc_N"/>
    <property type="match status" value="1"/>
</dbReference>
<dbReference type="AlphaFoldDB" id="A0A1G2L092"/>
<evidence type="ECO:0000256" key="3">
    <source>
        <dbReference type="ARBA" id="ARBA00022695"/>
    </source>
</evidence>
<evidence type="ECO:0000256" key="4">
    <source>
        <dbReference type="ARBA" id="ARBA00022705"/>
    </source>
</evidence>
<dbReference type="InterPro" id="IPR018320">
    <property type="entry name" value="DNA_polymerase_1"/>
</dbReference>
<dbReference type="InterPro" id="IPR002421">
    <property type="entry name" value="5-3_exonuclease"/>
</dbReference>
<evidence type="ECO:0000256" key="2">
    <source>
        <dbReference type="ARBA" id="ARBA00022679"/>
    </source>
</evidence>
<dbReference type="InterPro" id="IPR001098">
    <property type="entry name" value="DNA-dir_DNA_pol_A_palm_dom"/>
</dbReference>
<feature type="domain" description="5'-3' exonuclease" evidence="12">
    <location>
        <begin position="2"/>
        <end position="265"/>
    </location>
</feature>
<keyword evidence="7 11" id="KW-0238">DNA-binding</keyword>
<dbReference type="InterPro" id="IPR020045">
    <property type="entry name" value="DNA_polI_H3TH"/>
</dbReference>
<dbReference type="EMBL" id="MHQN01000002">
    <property type="protein sequence ID" value="OHA04171.1"/>
    <property type="molecule type" value="Genomic_DNA"/>
</dbReference>
<comment type="caution">
    <text evidence="14">The sequence shown here is derived from an EMBL/GenBank/DDBJ whole genome shotgun (WGS) entry which is preliminary data.</text>
</comment>
<dbReference type="GO" id="GO:0006261">
    <property type="term" value="P:DNA-templated DNA replication"/>
    <property type="evidence" value="ECO:0007669"/>
    <property type="project" value="UniProtKB-UniRule"/>
</dbReference>
<evidence type="ECO:0000256" key="8">
    <source>
        <dbReference type="ARBA" id="ARBA00023204"/>
    </source>
</evidence>
<evidence type="ECO:0000256" key="7">
    <source>
        <dbReference type="ARBA" id="ARBA00023125"/>
    </source>
</evidence>
<dbReference type="FunFam" id="1.10.150.20:FF:000002">
    <property type="entry name" value="DNA polymerase I"/>
    <property type="match status" value="1"/>
</dbReference>
<dbReference type="Gene3D" id="3.30.70.370">
    <property type="match status" value="1"/>
</dbReference>
<dbReference type="SUPFAM" id="SSF88723">
    <property type="entry name" value="PIN domain-like"/>
    <property type="match status" value="1"/>
</dbReference>
<evidence type="ECO:0000313" key="14">
    <source>
        <dbReference type="EMBL" id="OHA04171.1"/>
    </source>
</evidence>
<dbReference type="EC" id="2.7.7.7" evidence="10 11"/>
<comment type="catalytic activity">
    <reaction evidence="9 11">
        <text>DNA(n) + a 2'-deoxyribonucleoside 5'-triphosphate = DNA(n+1) + diphosphate</text>
        <dbReference type="Rhea" id="RHEA:22508"/>
        <dbReference type="Rhea" id="RHEA-COMP:17339"/>
        <dbReference type="Rhea" id="RHEA-COMP:17340"/>
        <dbReference type="ChEBI" id="CHEBI:33019"/>
        <dbReference type="ChEBI" id="CHEBI:61560"/>
        <dbReference type="ChEBI" id="CHEBI:173112"/>
        <dbReference type="EC" id="2.7.7.7"/>
    </reaction>
</comment>
<accession>A0A1G2L092</accession>
<gene>
    <name evidence="11" type="primary">polA</name>
    <name evidence="14" type="ORF">A3C92_03970</name>
</gene>
<dbReference type="Pfam" id="PF00476">
    <property type="entry name" value="DNA_pol_A"/>
    <property type="match status" value="1"/>
</dbReference>
<dbReference type="InterPro" id="IPR043502">
    <property type="entry name" value="DNA/RNA_pol_sf"/>
</dbReference>
<dbReference type="CDD" id="cd09859">
    <property type="entry name" value="PIN_53EXO"/>
    <property type="match status" value="1"/>
</dbReference>
<dbReference type="NCBIfam" id="TIGR00593">
    <property type="entry name" value="pola"/>
    <property type="match status" value="1"/>
</dbReference>
<dbReference type="SMART" id="SM00279">
    <property type="entry name" value="HhH2"/>
    <property type="match status" value="1"/>
</dbReference>
<dbReference type="FunFam" id="1.10.150.20:FF:000003">
    <property type="entry name" value="DNA polymerase I"/>
    <property type="match status" value="1"/>
</dbReference>
<dbReference type="FunFam" id="1.20.1060.10:FF:000001">
    <property type="entry name" value="DNA polymerase I"/>
    <property type="match status" value="1"/>
</dbReference>
<evidence type="ECO:0000256" key="11">
    <source>
        <dbReference type="RuleBase" id="RU004460"/>
    </source>
</evidence>
<dbReference type="PANTHER" id="PTHR10133:SF27">
    <property type="entry name" value="DNA POLYMERASE NU"/>
    <property type="match status" value="1"/>
</dbReference>
<dbReference type="PROSITE" id="PS00447">
    <property type="entry name" value="DNA_POLYMERASE_A"/>
    <property type="match status" value="1"/>
</dbReference>
<dbReference type="InterPro" id="IPR036397">
    <property type="entry name" value="RNaseH_sf"/>
</dbReference>
<evidence type="ECO:0000259" key="12">
    <source>
        <dbReference type="SMART" id="SM00475"/>
    </source>
</evidence>
<name>A0A1G2L092_9BACT</name>
<dbReference type="PANTHER" id="PTHR10133">
    <property type="entry name" value="DNA POLYMERASE I"/>
    <property type="match status" value="1"/>
</dbReference>
<dbReference type="GO" id="GO:0006302">
    <property type="term" value="P:double-strand break repair"/>
    <property type="evidence" value="ECO:0007669"/>
    <property type="project" value="TreeGrafter"/>
</dbReference>
<dbReference type="SMART" id="SM00482">
    <property type="entry name" value="POLAc"/>
    <property type="match status" value="1"/>
</dbReference>
<comment type="function">
    <text evidence="11">In addition to polymerase activity, this DNA polymerase exhibits 5'-3' exonuclease activity.</text>
</comment>
<dbReference type="Pfam" id="PF01367">
    <property type="entry name" value="5_3_exonuc"/>
    <property type="match status" value="1"/>
</dbReference>